<organism evidence="2 3">
    <name type="scientific">Clostridium perfringens</name>
    <dbReference type="NCBI Taxonomy" id="1502"/>
    <lineage>
        <taxon>Bacteria</taxon>
        <taxon>Bacillati</taxon>
        <taxon>Bacillota</taxon>
        <taxon>Clostridia</taxon>
        <taxon>Eubacteriales</taxon>
        <taxon>Clostridiaceae</taxon>
        <taxon>Clostridium</taxon>
    </lineage>
</organism>
<dbReference type="Pfam" id="PF14172">
    <property type="entry name" value="DUF4309"/>
    <property type="match status" value="1"/>
</dbReference>
<gene>
    <name evidence="2" type="ORF">JFP838_13525</name>
</gene>
<dbReference type="EMBL" id="CP010994">
    <property type="protein sequence ID" value="AMN36738.1"/>
    <property type="molecule type" value="Genomic_DNA"/>
</dbReference>
<feature type="compositionally biased region" description="Low complexity" evidence="1">
    <location>
        <begin position="30"/>
        <end position="58"/>
    </location>
</feature>
<dbReference type="Proteomes" id="UP000070260">
    <property type="component" value="Chromosome"/>
</dbReference>
<evidence type="ECO:0000313" key="2">
    <source>
        <dbReference type="EMBL" id="AMN36738.1"/>
    </source>
</evidence>
<sequence>MGVIKLKKLLVPVLVIIIFALLFVGCTTSSNSSSDSSVEIINSNQQNSNSNNNNSSNNETKKSDSNNTTSHKDKNVSNNKNTNKKLDDKTEKLLKDIKEKAVKGEIINYEFKLGASIDDVINKLGKPSSENYVAEAKGNYFNFDSYNLSFGCNKGDQIFEIRSLNKDLKSLDLNNVENFFGKPDYNVTTKSKEKIIGYKITKDFKILFVFNTSTYQLDHYSVLYPSITHNSMAGDNGREW</sequence>
<dbReference type="PATRIC" id="fig|1502.177.peg.2747"/>
<feature type="region of interest" description="Disordered" evidence="1">
    <location>
        <begin position="30"/>
        <end position="87"/>
    </location>
</feature>
<evidence type="ECO:0008006" key="4">
    <source>
        <dbReference type="Google" id="ProtNLM"/>
    </source>
</evidence>
<proteinExistence type="predicted"/>
<dbReference type="InterPro" id="IPR025453">
    <property type="entry name" value="DUF4309"/>
</dbReference>
<dbReference type="AlphaFoldDB" id="A0A140GT46"/>
<reference evidence="2 3" key="1">
    <citation type="journal article" date="2016" name="PLoS ONE">
        <title>Plasmid Characterization and Chromosome Analysis of Two netF+ Clostridium perfringens Isolates Associated with Foal and Canine Necrotizing Enteritis.</title>
        <authorList>
            <person name="Mehdizadeh Gohari I."/>
            <person name="Kropinski A.M."/>
            <person name="Weese S.J."/>
            <person name="Parreira V.R."/>
            <person name="Whitehead A.E."/>
            <person name="Boerlin P."/>
            <person name="Prescott J.F."/>
        </authorList>
    </citation>
    <scope>NUCLEOTIDE SEQUENCE [LARGE SCALE GENOMIC DNA]</scope>
    <source>
        <strain evidence="2 3">JP838</strain>
    </source>
</reference>
<name>A0A140GT46_CLOPF</name>
<accession>A0A140GT46</accession>
<evidence type="ECO:0000313" key="3">
    <source>
        <dbReference type="Proteomes" id="UP000070260"/>
    </source>
</evidence>
<feature type="compositionally biased region" description="Basic and acidic residues" evidence="1">
    <location>
        <begin position="59"/>
        <end position="75"/>
    </location>
</feature>
<evidence type="ECO:0000256" key="1">
    <source>
        <dbReference type="SAM" id="MobiDB-lite"/>
    </source>
</evidence>
<protein>
    <recommendedName>
        <fullName evidence="4">Lipoprotein</fullName>
    </recommendedName>
</protein>
<dbReference type="PROSITE" id="PS51257">
    <property type="entry name" value="PROKAR_LIPOPROTEIN"/>
    <property type="match status" value="1"/>
</dbReference>